<feature type="region of interest" description="Disordered" evidence="1">
    <location>
        <begin position="281"/>
        <end position="368"/>
    </location>
</feature>
<reference evidence="2 3" key="1">
    <citation type="submission" date="2024-03" db="EMBL/GenBank/DDBJ databases">
        <title>A high-quality draft genome sequence of Diaporthe vaccinii, a causative agent of upright dieback and viscid rot disease in cranberry plants.</title>
        <authorList>
            <person name="Sarrasin M."/>
            <person name="Lang B.F."/>
            <person name="Burger G."/>
        </authorList>
    </citation>
    <scope>NUCLEOTIDE SEQUENCE [LARGE SCALE GENOMIC DNA]</scope>
    <source>
        <strain evidence="2 3">IS7</strain>
    </source>
</reference>
<comment type="caution">
    <text evidence="2">The sequence shown here is derived from an EMBL/GenBank/DDBJ whole genome shotgun (WGS) entry which is preliminary data.</text>
</comment>
<evidence type="ECO:0000313" key="2">
    <source>
        <dbReference type="EMBL" id="KAL2282611.1"/>
    </source>
</evidence>
<name>A0ABR4EJZ8_9PEZI</name>
<dbReference type="EMBL" id="JBAWTH010000048">
    <property type="protein sequence ID" value="KAL2282611.1"/>
    <property type="molecule type" value="Genomic_DNA"/>
</dbReference>
<feature type="compositionally biased region" description="Polar residues" evidence="1">
    <location>
        <begin position="523"/>
        <end position="534"/>
    </location>
</feature>
<accession>A0ABR4EJZ8</accession>
<feature type="compositionally biased region" description="Basic and acidic residues" evidence="1">
    <location>
        <begin position="292"/>
        <end position="310"/>
    </location>
</feature>
<feature type="compositionally biased region" description="Basic and acidic residues" evidence="1">
    <location>
        <begin position="703"/>
        <end position="713"/>
    </location>
</feature>
<dbReference type="Proteomes" id="UP001600888">
    <property type="component" value="Unassembled WGS sequence"/>
</dbReference>
<feature type="region of interest" description="Disordered" evidence="1">
    <location>
        <begin position="442"/>
        <end position="638"/>
    </location>
</feature>
<feature type="compositionally biased region" description="Low complexity" evidence="1">
    <location>
        <begin position="319"/>
        <end position="343"/>
    </location>
</feature>
<evidence type="ECO:0000313" key="3">
    <source>
        <dbReference type="Proteomes" id="UP001600888"/>
    </source>
</evidence>
<feature type="compositionally biased region" description="Acidic residues" evidence="1">
    <location>
        <begin position="456"/>
        <end position="466"/>
    </location>
</feature>
<feature type="region of interest" description="Disordered" evidence="1">
    <location>
        <begin position="666"/>
        <end position="733"/>
    </location>
</feature>
<sequence length="733" mass="81650">MVKRYRHISHMTHEDISLLVRLLCLPPTARRYADGLPSDQWLARQAEKTSQLPKTLQRPQDWLARLSIYTNKKLNLTIEDLVPQCAVLCAAHKGLNPWIVHRVFLLISEEVTHRLDPVRKFLENPTKHSVKLKTSLGEVQDYVDRMNSMLSLWTGPDVFSRIVGDNYPPGLAMQRVENDCEACICSCIGAAGQSLCDLRAMMYGRSHRRRPPVLIPLVEAWIERFGKENADRLWAESTRMAKDVRLIRRRLLGRKGGHRRHRTPYEKRRKELARLERDLDEQRLSASQVRAARGEIDKKLDDMFGKESRKPGGHQGKHSSPIASASTFTASSASIASSAATRAKGTRNDRSMPVDDNSNMHQQDDADDAEQIEDYRDEFDETDAAAAYKQQDRLQGWYDAFTEIAGPSGATTVGSQHPAFRQNAAGIENSWARSQMAASALPNPLRFSRNVTPREGDDDDDDDDEMVQAAEPARTQVSEWTDASVHTLATQSTHKSRRRAQADTEVAPPVPQLSGNGDGQSRAVPSSIYSNNAPTAVHPPPAASITAVEGSGRQPASRANTRPERPRAATHYPPPSRTGNRRRLQPDTVVGSAVTAWPGPDAGSGQHRARSGREFQAGLDRLDDSPGFSLPTASLTPEDSVSAVAGVYHSQRQRQDQIDADEALARQMQECDLEQQRQDDSDDDEDWDDEDQDIRTAIANSRETARLDDERRSRAGRGGGQFSGLYMPDSSWI</sequence>
<protein>
    <submittedName>
        <fullName evidence="2">Uncharacterized protein</fullName>
    </submittedName>
</protein>
<proteinExistence type="predicted"/>
<organism evidence="2 3">
    <name type="scientific">Diaporthe vaccinii</name>
    <dbReference type="NCBI Taxonomy" id="105482"/>
    <lineage>
        <taxon>Eukaryota</taxon>
        <taxon>Fungi</taxon>
        <taxon>Dikarya</taxon>
        <taxon>Ascomycota</taxon>
        <taxon>Pezizomycotina</taxon>
        <taxon>Sordariomycetes</taxon>
        <taxon>Sordariomycetidae</taxon>
        <taxon>Diaporthales</taxon>
        <taxon>Diaporthaceae</taxon>
        <taxon>Diaporthe</taxon>
        <taxon>Diaporthe eres species complex</taxon>
    </lineage>
</organism>
<gene>
    <name evidence="2" type="ORF">FJTKL_10465</name>
</gene>
<evidence type="ECO:0000256" key="1">
    <source>
        <dbReference type="SAM" id="MobiDB-lite"/>
    </source>
</evidence>
<feature type="compositionally biased region" description="Acidic residues" evidence="1">
    <location>
        <begin position="680"/>
        <end position="692"/>
    </location>
</feature>
<keyword evidence="3" id="KW-1185">Reference proteome</keyword>